<dbReference type="Pfam" id="PF07690">
    <property type="entry name" value="MFS_1"/>
    <property type="match status" value="1"/>
</dbReference>
<keyword evidence="4" id="KW-0769">Symport</keyword>
<dbReference type="GO" id="GO:0005313">
    <property type="term" value="F:L-glutamate transmembrane transporter activity"/>
    <property type="evidence" value="ECO:0007669"/>
    <property type="project" value="TreeGrafter"/>
</dbReference>
<feature type="region of interest" description="Disordered" evidence="7">
    <location>
        <begin position="825"/>
        <end position="872"/>
    </location>
</feature>
<dbReference type="WBParaSite" id="maker-uti_cns_0048598-snap-gene-0.2-mRNA-1">
    <property type="protein sequence ID" value="maker-uti_cns_0048598-snap-gene-0.2-mRNA-1"/>
    <property type="gene ID" value="maker-uti_cns_0048598-snap-gene-0.2"/>
</dbReference>
<dbReference type="InterPro" id="IPR021109">
    <property type="entry name" value="Peptidase_aspartic_dom_sf"/>
</dbReference>
<dbReference type="PANTHER" id="PTHR11662:SF456">
    <property type="entry name" value="VESICULAR GLUTAMATE TRANSPORTER, ISOFORM A"/>
    <property type="match status" value="1"/>
</dbReference>
<dbReference type="InterPro" id="IPR036259">
    <property type="entry name" value="MFS_trans_sf"/>
</dbReference>
<feature type="compositionally biased region" description="Basic and acidic residues" evidence="7">
    <location>
        <begin position="1232"/>
        <end position="1244"/>
    </location>
</feature>
<dbReference type="GO" id="GO:0015293">
    <property type="term" value="F:symporter activity"/>
    <property type="evidence" value="ECO:0007669"/>
    <property type="project" value="UniProtKB-KW"/>
</dbReference>
<dbReference type="Proteomes" id="UP000095280">
    <property type="component" value="Unplaced"/>
</dbReference>
<feature type="region of interest" description="Disordered" evidence="7">
    <location>
        <begin position="1006"/>
        <end position="1047"/>
    </location>
</feature>
<keyword evidence="9" id="KW-1185">Reference proteome</keyword>
<feature type="transmembrane region" description="Helical" evidence="8">
    <location>
        <begin position="630"/>
        <end position="651"/>
    </location>
</feature>
<dbReference type="GO" id="GO:0098700">
    <property type="term" value="P:neurotransmitter loading into synaptic vesicle"/>
    <property type="evidence" value="ECO:0007669"/>
    <property type="project" value="TreeGrafter"/>
</dbReference>
<feature type="region of interest" description="Disordered" evidence="7">
    <location>
        <begin position="313"/>
        <end position="376"/>
    </location>
</feature>
<feature type="region of interest" description="Disordered" evidence="7">
    <location>
        <begin position="1210"/>
        <end position="1268"/>
    </location>
</feature>
<evidence type="ECO:0000256" key="1">
    <source>
        <dbReference type="ARBA" id="ARBA00004141"/>
    </source>
</evidence>
<feature type="compositionally biased region" description="Polar residues" evidence="7">
    <location>
        <begin position="1467"/>
        <end position="1478"/>
    </location>
</feature>
<feature type="transmembrane region" description="Helical" evidence="8">
    <location>
        <begin position="491"/>
        <end position="511"/>
    </location>
</feature>
<dbReference type="Gene3D" id="1.20.1250.20">
    <property type="entry name" value="MFS general substrate transporter like domains"/>
    <property type="match status" value="2"/>
</dbReference>
<organism evidence="9 10">
    <name type="scientific">Macrostomum lignano</name>
    <dbReference type="NCBI Taxonomy" id="282301"/>
    <lineage>
        <taxon>Eukaryota</taxon>
        <taxon>Metazoa</taxon>
        <taxon>Spiralia</taxon>
        <taxon>Lophotrochozoa</taxon>
        <taxon>Platyhelminthes</taxon>
        <taxon>Rhabditophora</taxon>
        <taxon>Macrostomorpha</taxon>
        <taxon>Macrostomida</taxon>
        <taxon>Macrostomidae</taxon>
        <taxon>Macrostomum</taxon>
    </lineage>
</organism>
<proteinExistence type="predicted"/>
<feature type="transmembrane region" description="Helical" evidence="8">
    <location>
        <begin position="579"/>
        <end position="598"/>
    </location>
</feature>
<reference evidence="10" key="1">
    <citation type="submission" date="2016-11" db="UniProtKB">
        <authorList>
            <consortium name="WormBaseParasite"/>
        </authorList>
    </citation>
    <scope>IDENTIFICATION</scope>
</reference>
<feature type="region of interest" description="Disordered" evidence="7">
    <location>
        <begin position="1408"/>
        <end position="1488"/>
    </location>
</feature>
<evidence type="ECO:0000313" key="9">
    <source>
        <dbReference type="Proteomes" id="UP000095280"/>
    </source>
</evidence>
<keyword evidence="6 8" id="KW-0472">Membrane</keyword>
<evidence type="ECO:0000256" key="4">
    <source>
        <dbReference type="ARBA" id="ARBA00022847"/>
    </source>
</evidence>
<feature type="compositionally biased region" description="Gly residues" evidence="7">
    <location>
        <begin position="1165"/>
        <end position="1176"/>
    </location>
</feature>
<dbReference type="Gene3D" id="2.40.70.10">
    <property type="entry name" value="Acid Proteases"/>
    <property type="match status" value="1"/>
</dbReference>
<evidence type="ECO:0000313" key="10">
    <source>
        <dbReference type="WBParaSite" id="maker-uti_cns_0048598-snap-gene-0.2-mRNA-1"/>
    </source>
</evidence>
<feature type="compositionally biased region" description="Basic and acidic residues" evidence="7">
    <location>
        <begin position="829"/>
        <end position="841"/>
    </location>
</feature>
<dbReference type="GO" id="GO:0035249">
    <property type="term" value="P:synaptic transmission, glutamatergic"/>
    <property type="evidence" value="ECO:0007669"/>
    <property type="project" value="TreeGrafter"/>
</dbReference>
<evidence type="ECO:0000256" key="3">
    <source>
        <dbReference type="ARBA" id="ARBA00022692"/>
    </source>
</evidence>
<keyword evidence="2" id="KW-0813">Transport</keyword>
<feature type="compositionally biased region" description="Basic and acidic residues" evidence="7">
    <location>
        <begin position="860"/>
        <end position="872"/>
    </location>
</feature>
<feature type="transmembrane region" description="Helical" evidence="8">
    <location>
        <begin position="721"/>
        <end position="746"/>
    </location>
</feature>
<dbReference type="GO" id="GO:0050803">
    <property type="term" value="P:regulation of synapse structure or activity"/>
    <property type="evidence" value="ECO:0007669"/>
    <property type="project" value="TreeGrafter"/>
</dbReference>
<evidence type="ECO:0000256" key="7">
    <source>
        <dbReference type="SAM" id="MobiDB-lite"/>
    </source>
</evidence>
<feature type="transmembrane region" description="Helical" evidence="8">
    <location>
        <begin position="395"/>
        <end position="417"/>
    </location>
</feature>
<evidence type="ECO:0000256" key="8">
    <source>
        <dbReference type="SAM" id="Phobius"/>
    </source>
</evidence>
<sequence>MRSCGLQLESGSSCCPTSVDGSRLQCLGTARGTVQVGETTRLDHVFNVVEGISVDLILGMDFIGRATSELRININNKTVFFNDEAVPFFTNSSKIQMVTGTLVARIECNINVPARSEKLVWLRVKSKDEQGVFEPNAEFTQETGLLASRVLALSADQRIPVLMCNLGSEAVTLYANKAVGEFEAADVLEPVGNVKEKLKNWDVNPELTELERDKLMTILKANDDLFSTHEFDLGSTSRDALLQSVFKALTEGREHLSNSGQQKVEEFLGDDGIEIGPHGALLPHTNSGASDTLDYVEDVQKRLLQSRRLVHQKLQSAQTERNERYNKDRRGSLQLTDEQQPAPATSTSPEQLGVPDAWAQLSGGNDDDDGDTEAAIDPVVPPALRRSVAWTRVDIGLVEASFFVGYALFSVPGGLLASRLSAPGRLLGAAVLATCSLNLLVPAAAHLEPAGLAFAAASLVRAAQGAAEGCLYPCVHALWRYWAPAMERSRLVTISFFGMALGPIVGLPLSGAMTDRLGWPANFYAYGVAGCLWAAVWLSLVPGQPAWDRYIGDAELRYILATSAQSRVGSAAPSTMGRLPIRSILTSLPVWGIVLANIGRNWTFQFSTIGLPAYYAKVFNLDSEAVGLHLMAPFALMAALTPVGGILADSLRSRLLSTTSTRKLLNTVGFGTMACCMALIGLSRSPYLSTSLLTIGFGFTGLGMSGYGVNHLDIAPLLAGFLMGLSNGIGTVSGIAAGIAFGWGFFRRDFEVWYGRSYVPAYSAGEHNGNSFGLREFQSVVIGPGFSFADKDLHQIPERAGRWPCHNCSDVVSIPDFKDAVRSRVAQKSVHDQVPERRGEDSALGSTLTDSGGGSLPKKLGSDRTVRDHVHDPPYEGSVSFAVLKGPLKCFKDDVVEGANNVKKKSQGVTVTQYRPFNLLDYRMQGAVSRPPGTEGVLIIVEGHCCVLSPILASRVTRRGTVEEWRTVFLVAACVHAVTVACYYCMASGDPQPWSDPSETVRLIESSATSAPTAAVKPFRDSDDTDETEDTKEQPAEAIQTEEWHEKSQILGDRMKSRSQTGTNLVPVQQVGLGSNPQIAQQFIQALSQPWRGLPSRRVNAEEHAEAAAPAPGFDCVQDAGKLQLQQAGGVHVAAQPGLQEVYRPDVDESRAAMGGRRASTAGTVGTGRGPSGCSGGGGGWRLGVVHSARDQEVLVVTSISMPTYSALEARSRSCSAESSPSLPDRIGGRWRNAESDEVEKPEPASEPEVGEPDDAEDAEPPPASTVESVADAAVLTGRSPEPPPHQFAPLLQLFKSQNVDRPFVVVESHANGVRLHAAQARQPRQMRHPRPHRRRHRQLHEGLHLEKVNQSQPAAVLRVQRVFEADVLVFGAVLDGGRRRCAGGGGGFRSGRQVVCHAFAASEHHVADNAAQVQADDEAKQQHEADRRVHQADQEAHDQATHQAGQRGAPVEEFEGRPKIGRPGQVESSAGQFLTSTSRKDSSTAGTGLPDFVVMAAGVSGRPNKPSLARAARILEAPIKLPSAADRVAATTPIKTNGAQ</sequence>
<feature type="compositionally biased region" description="Basic and acidic residues" evidence="7">
    <location>
        <begin position="1418"/>
        <end position="1441"/>
    </location>
</feature>
<dbReference type="FunFam" id="1.20.1250.20:FF:000003">
    <property type="entry name" value="Solute carrier family 17 member 3"/>
    <property type="match status" value="1"/>
</dbReference>
<feature type="compositionally biased region" description="Polar residues" evidence="7">
    <location>
        <begin position="333"/>
        <end position="350"/>
    </location>
</feature>
<dbReference type="FunFam" id="1.20.1250.20:FF:001045">
    <property type="entry name" value="Solute carrier family 17 (sodium phosphate), member 3"/>
    <property type="match status" value="1"/>
</dbReference>
<evidence type="ECO:0000256" key="6">
    <source>
        <dbReference type="ARBA" id="ARBA00023136"/>
    </source>
</evidence>
<dbReference type="PANTHER" id="PTHR11662">
    <property type="entry name" value="SOLUTE CARRIER FAMILY 17"/>
    <property type="match status" value="1"/>
</dbReference>
<feature type="compositionally biased region" description="Basic and acidic residues" evidence="7">
    <location>
        <begin position="320"/>
        <end position="331"/>
    </location>
</feature>
<keyword evidence="3 8" id="KW-0812">Transmembrane</keyword>
<dbReference type="InterPro" id="IPR050382">
    <property type="entry name" value="MFS_Na/Anion_cotransporter"/>
</dbReference>
<dbReference type="InterPro" id="IPR011701">
    <property type="entry name" value="MFS"/>
</dbReference>
<feature type="compositionally biased region" description="Acidic residues" evidence="7">
    <location>
        <begin position="1249"/>
        <end position="1260"/>
    </location>
</feature>
<accession>A0A1I8JLD1</accession>
<keyword evidence="5 8" id="KW-1133">Transmembrane helix</keyword>
<feature type="transmembrane region" description="Helical" evidence="8">
    <location>
        <begin position="688"/>
        <end position="709"/>
    </location>
</feature>
<evidence type="ECO:0000256" key="5">
    <source>
        <dbReference type="ARBA" id="ARBA00022989"/>
    </source>
</evidence>
<dbReference type="GO" id="GO:0030672">
    <property type="term" value="C:synaptic vesicle membrane"/>
    <property type="evidence" value="ECO:0007669"/>
    <property type="project" value="TreeGrafter"/>
</dbReference>
<feature type="compositionally biased region" description="Acidic residues" evidence="7">
    <location>
        <begin position="365"/>
        <end position="374"/>
    </location>
</feature>
<feature type="compositionally biased region" description="Low complexity" evidence="7">
    <location>
        <begin position="1210"/>
        <end position="1224"/>
    </location>
</feature>
<feature type="transmembrane region" description="Helical" evidence="8">
    <location>
        <begin position="523"/>
        <end position="541"/>
    </location>
</feature>
<feature type="region of interest" description="Disordered" evidence="7">
    <location>
        <begin position="1150"/>
        <end position="1176"/>
    </location>
</feature>
<dbReference type="GO" id="GO:0005326">
    <property type="term" value="F:neurotransmitter transmembrane transporter activity"/>
    <property type="evidence" value="ECO:0007669"/>
    <property type="project" value="TreeGrafter"/>
</dbReference>
<comment type="subcellular location">
    <subcellularLocation>
        <location evidence="1">Membrane</location>
        <topology evidence="1">Multi-pass membrane protein</topology>
    </subcellularLocation>
</comment>
<feature type="transmembrane region" description="Helical" evidence="8">
    <location>
        <begin position="663"/>
        <end position="682"/>
    </location>
</feature>
<dbReference type="SUPFAM" id="SSF103473">
    <property type="entry name" value="MFS general substrate transporter"/>
    <property type="match status" value="1"/>
</dbReference>
<protein>
    <submittedName>
        <fullName evidence="10">MFS domain-containing protein</fullName>
    </submittedName>
</protein>
<dbReference type="GO" id="GO:0060076">
    <property type="term" value="C:excitatory synapse"/>
    <property type="evidence" value="ECO:0007669"/>
    <property type="project" value="TreeGrafter"/>
</dbReference>
<evidence type="ECO:0000256" key="2">
    <source>
        <dbReference type="ARBA" id="ARBA00022448"/>
    </source>
</evidence>
<name>A0A1I8JLD1_9PLAT</name>